<dbReference type="GO" id="GO:0030677">
    <property type="term" value="C:ribonuclease P complex"/>
    <property type="evidence" value="ECO:0007669"/>
    <property type="project" value="UniProtKB-UniRule"/>
</dbReference>
<comment type="similarity">
    <text evidence="2">Belongs to the eukaryotic/archaeal RNase P protein component 1 family.</text>
</comment>
<protein>
    <recommendedName>
        <fullName evidence="3 5">Ribonuclease P protein subunit p29</fullName>
    </recommendedName>
</protein>
<evidence type="ECO:0000313" key="7">
    <source>
        <dbReference type="EMBL" id="CAG5125641.1"/>
    </source>
</evidence>
<keyword evidence="5" id="KW-0819">tRNA processing</keyword>
<proteinExistence type="inferred from homology"/>
<dbReference type="SUPFAM" id="SSF101744">
    <property type="entry name" value="Rof/RNase P subunit-like"/>
    <property type="match status" value="1"/>
</dbReference>
<comment type="subcellular location">
    <subcellularLocation>
        <location evidence="5">Nucleus</location>
        <location evidence="5">Nucleolus</location>
    </subcellularLocation>
</comment>
<dbReference type="Proteomes" id="UP000678393">
    <property type="component" value="Unassembled WGS sequence"/>
</dbReference>
<dbReference type="PANTHER" id="PTHR13348">
    <property type="entry name" value="RIBONUCLEASE P SUBUNIT P29"/>
    <property type="match status" value="1"/>
</dbReference>
<dbReference type="InterPro" id="IPR023534">
    <property type="entry name" value="Rof/RNase_P-like"/>
</dbReference>
<keyword evidence="5" id="KW-0539">Nucleus</keyword>
<keyword evidence="8" id="KW-1185">Reference proteome</keyword>
<dbReference type="PIRSF" id="PIRSF027081">
    <property type="entry name" value="RNase_P/MRP_p29_subunit"/>
    <property type="match status" value="1"/>
</dbReference>
<dbReference type="PANTHER" id="PTHR13348:SF0">
    <property type="entry name" value="RIBONUCLEASE P PROTEIN SUBUNIT P29"/>
    <property type="match status" value="1"/>
</dbReference>
<evidence type="ECO:0000256" key="4">
    <source>
        <dbReference type="ARBA" id="ARBA00046486"/>
    </source>
</evidence>
<dbReference type="Pfam" id="PF01868">
    <property type="entry name" value="RNase_P-MRP_p29"/>
    <property type="match status" value="1"/>
</dbReference>
<accession>A0A8S3ZF73</accession>
<dbReference type="InterPro" id="IPR002730">
    <property type="entry name" value="Rpp29/RNP1"/>
</dbReference>
<dbReference type="GO" id="GO:0001682">
    <property type="term" value="P:tRNA 5'-leader removal"/>
    <property type="evidence" value="ECO:0007669"/>
    <property type="project" value="InterPro"/>
</dbReference>
<dbReference type="InterPro" id="IPR016848">
    <property type="entry name" value="RNase_P/MRP_Rpp29-subunit"/>
</dbReference>
<reference evidence="7" key="1">
    <citation type="submission" date="2021-04" db="EMBL/GenBank/DDBJ databases">
        <authorList>
            <consortium name="Molecular Ecology Group"/>
        </authorList>
    </citation>
    <scope>NUCLEOTIDE SEQUENCE</scope>
</reference>
<evidence type="ECO:0000256" key="1">
    <source>
        <dbReference type="ARBA" id="ARBA00002435"/>
    </source>
</evidence>
<dbReference type="AlphaFoldDB" id="A0A8S3ZF73"/>
<feature type="region of interest" description="Disordered" evidence="6">
    <location>
        <begin position="40"/>
        <end position="59"/>
    </location>
</feature>
<dbReference type="GO" id="GO:0006364">
    <property type="term" value="P:rRNA processing"/>
    <property type="evidence" value="ECO:0007669"/>
    <property type="project" value="TreeGrafter"/>
</dbReference>
<sequence length="212" mass="24420">MNLTSLQLYMGSGARKTWLASFVKENLPENRLRSNDDNLSSKFESVDCSRRRKKKQRKSKASIVGETWTRLQRHKQRHLKFSADLRYETYLPLNAMWTKYMEELLHFSSLTEASLSNAAQKMMKADLHGSFLTVKRSKCPSFIGVQGIVLQETRNLFVLVTPYNSVKRIPKANSVFCVVLHNHVFTIYGNQFTVKPGERAAKKFKSKPSIDL</sequence>
<dbReference type="GO" id="GO:0033204">
    <property type="term" value="F:ribonuclease P RNA binding"/>
    <property type="evidence" value="ECO:0007669"/>
    <property type="project" value="InterPro"/>
</dbReference>
<evidence type="ECO:0000256" key="2">
    <source>
        <dbReference type="ARBA" id="ARBA00006181"/>
    </source>
</evidence>
<evidence type="ECO:0000256" key="6">
    <source>
        <dbReference type="SAM" id="MobiDB-lite"/>
    </source>
</evidence>
<dbReference type="SMART" id="SM00538">
    <property type="entry name" value="POP4"/>
    <property type="match status" value="1"/>
</dbReference>
<evidence type="ECO:0000256" key="3">
    <source>
        <dbReference type="ARBA" id="ARBA00016225"/>
    </source>
</evidence>
<dbReference type="EMBL" id="CAJHNH020002113">
    <property type="protein sequence ID" value="CAG5125641.1"/>
    <property type="molecule type" value="Genomic_DNA"/>
</dbReference>
<comment type="function">
    <text evidence="1 5">Component of ribonuclease P, a ribonucleoprotein complex that generates mature tRNA molecules by cleaving their 5'-ends.</text>
</comment>
<dbReference type="Gene3D" id="2.30.30.210">
    <property type="entry name" value="Ribonuclease P/MRP, subunit p29"/>
    <property type="match status" value="1"/>
</dbReference>
<evidence type="ECO:0000256" key="5">
    <source>
        <dbReference type="PIRNR" id="PIRNR027081"/>
    </source>
</evidence>
<dbReference type="GO" id="GO:0005730">
    <property type="term" value="C:nucleolus"/>
    <property type="evidence" value="ECO:0007669"/>
    <property type="project" value="UniProtKB-SubCell"/>
</dbReference>
<comment type="subunit">
    <text evidence="4">Component of nuclear RNase P and RNase MRP ribonucleoproteins. RNase P consists of a catalytic RNA moiety and 10 different protein chains; POP1, POP4, POP5, POP7, RPP14, RPP21, RPP25, RPP30, RPP38 and RPP40. Within the RNase P complex, POP1, POP7 and RPP25 form the 'finger' subcomplex, POP5, RPP14, RPP40 and homodimeric RPP30 form the 'palm' subcomplex, and RPP21, POP4 and RPP38 form the 'wrist' subcomplex. All subunits of the RNase P complex interact with the catalytic RNA. Several subunits of RNase P are also part of the RNase MRP complex. RNase MRP consists of a catalytic RNA moiety and about 8 protein subunits; POP1, POP7, RPP25, RPP30, RPP38, RPP40 and possibly also POP4 and POP5.</text>
</comment>
<gene>
    <name evidence="7" type="ORF">CUNI_LOCUS11199</name>
</gene>
<dbReference type="GO" id="GO:0000172">
    <property type="term" value="C:ribonuclease MRP complex"/>
    <property type="evidence" value="ECO:0007669"/>
    <property type="project" value="InterPro"/>
</dbReference>
<dbReference type="OrthoDB" id="124041at2759"/>
<dbReference type="InterPro" id="IPR036980">
    <property type="entry name" value="RNase_P/MRP_Rpp29_sf"/>
</dbReference>
<evidence type="ECO:0000313" key="8">
    <source>
        <dbReference type="Proteomes" id="UP000678393"/>
    </source>
</evidence>
<name>A0A8S3ZF73_9EUPU</name>
<comment type="caution">
    <text evidence="7">The sequence shown here is derived from an EMBL/GenBank/DDBJ whole genome shotgun (WGS) entry which is preliminary data.</text>
</comment>
<organism evidence="7 8">
    <name type="scientific">Candidula unifasciata</name>
    <dbReference type="NCBI Taxonomy" id="100452"/>
    <lineage>
        <taxon>Eukaryota</taxon>
        <taxon>Metazoa</taxon>
        <taxon>Spiralia</taxon>
        <taxon>Lophotrochozoa</taxon>
        <taxon>Mollusca</taxon>
        <taxon>Gastropoda</taxon>
        <taxon>Heterobranchia</taxon>
        <taxon>Euthyneura</taxon>
        <taxon>Panpulmonata</taxon>
        <taxon>Eupulmonata</taxon>
        <taxon>Stylommatophora</taxon>
        <taxon>Helicina</taxon>
        <taxon>Helicoidea</taxon>
        <taxon>Geomitridae</taxon>
        <taxon>Candidula</taxon>
    </lineage>
</organism>
<feature type="compositionally biased region" description="Basic residues" evidence="6">
    <location>
        <begin position="50"/>
        <end position="59"/>
    </location>
</feature>